<comment type="caution">
    <text evidence="1">The sequence shown here is derived from an EMBL/GenBank/DDBJ whole genome shotgun (WGS) entry which is preliminary data.</text>
</comment>
<dbReference type="PANTHER" id="PTHR41260:SF1">
    <property type="entry name" value="PROTEIN ECSC"/>
    <property type="match status" value="1"/>
</dbReference>
<accession>A0A419RQW7</accession>
<name>A0A419RQW7_9SPHN</name>
<dbReference type="EMBL" id="RAHX01000001">
    <property type="protein sequence ID" value="RJY08171.1"/>
    <property type="molecule type" value="Genomic_DNA"/>
</dbReference>
<reference evidence="1 2" key="1">
    <citation type="journal article" date="2017" name="Int. J. Syst. Evol. Microbiol.">
        <title>Erythrobacter aquimixticola sp. nov., isolated from the junction between the ocean and a freshwater spring.</title>
        <authorList>
            <person name="Park S."/>
            <person name="Jung Y.T."/>
            <person name="Choi S.J."/>
            <person name="Yoon J.H."/>
        </authorList>
    </citation>
    <scope>NUCLEOTIDE SEQUENCE [LARGE SCALE GENOMIC DNA]</scope>
    <source>
        <strain evidence="1 2">JSSK-14</strain>
    </source>
</reference>
<organism evidence="1 2">
    <name type="scientific">Aurantiacibacter aquimixticola</name>
    <dbReference type="NCBI Taxonomy" id="1958945"/>
    <lineage>
        <taxon>Bacteria</taxon>
        <taxon>Pseudomonadati</taxon>
        <taxon>Pseudomonadota</taxon>
        <taxon>Alphaproteobacteria</taxon>
        <taxon>Sphingomonadales</taxon>
        <taxon>Erythrobacteraceae</taxon>
        <taxon>Aurantiacibacter</taxon>
    </lineage>
</organism>
<dbReference type="Pfam" id="PF12787">
    <property type="entry name" value="EcsC"/>
    <property type="match status" value="1"/>
</dbReference>
<dbReference type="AlphaFoldDB" id="A0A419RQW7"/>
<keyword evidence="2" id="KW-1185">Reference proteome</keyword>
<dbReference type="RefSeq" id="WP_120047060.1">
    <property type="nucleotide sequence ID" value="NZ_RAHX01000001.1"/>
</dbReference>
<proteinExistence type="predicted"/>
<dbReference type="PANTHER" id="PTHR41260">
    <property type="entry name" value="PROTEIN ECSC"/>
    <property type="match status" value="1"/>
</dbReference>
<protein>
    <submittedName>
        <fullName evidence="1">EcsC family protein</fullName>
    </submittedName>
</protein>
<gene>
    <name evidence="1" type="ORF">D6201_01290</name>
</gene>
<dbReference type="InterPro" id="IPR024787">
    <property type="entry name" value="EcsC"/>
</dbReference>
<dbReference type="Proteomes" id="UP000285232">
    <property type="component" value="Unassembled WGS sequence"/>
</dbReference>
<dbReference type="OrthoDB" id="7405546at2"/>
<evidence type="ECO:0000313" key="2">
    <source>
        <dbReference type="Proteomes" id="UP000285232"/>
    </source>
</evidence>
<evidence type="ECO:0000313" key="1">
    <source>
        <dbReference type="EMBL" id="RJY08171.1"/>
    </source>
</evidence>
<sequence length="245" mass="26176">MDFQKQQDRFRRSKASWLGRGVERLTHPLGKTVADIVPKSLVEAVLKGIDSAVGAPALVNFDHDPKDIAAARRASERVSRAARGISGASGAAAGLGGVLTAGLDIPATIGIALRVIRDTGRAYGYDGEGEREKLFRLQILELSAINDPKERKARIAALEAMIGPHGDLIIADHKRILPVVDQAIERVSRAIALAGFRSRAGMLVPVVGSAVGATVNISFQGDVGKAARFAFQERRMRAQSNLVEQ</sequence>